<evidence type="ECO:0000256" key="5">
    <source>
        <dbReference type="ARBA" id="ARBA00022824"/>
    </source>
</evidence>
<feature type="transmembrane region" description="Helical" evidence="13">
    <location>
        <begin position="203"/>
        <end position="220"/>
    </location>
</feature>
<feature type="transmembrane region" description="Helical" evidence="13">
    <location>
        <begin position="382"/>
        <end position="405"/>
    </location>
</feature>
<accession>S7ZK87</accession>
<evidence type="ECO:0000256" key="6">
    <source>
        <dbReference type="ARBA" id="ARBA00022989"/>
    </source>
</evidence>
<keyword evidence="6 13" id="KW-1133">Transmembrane helix</keyword>
<feature type="transmembrane region" description="Helical" evidence="13">
    <location>
        <begin position="465"/>
        <end position="486"/>
    </location>
</feature>
<dbReference type="Pfam" id="PF03062">
    <property type="entry name" value="MBOAT"/>
    <property type="match status" value="1"/>
</dbReference>
<sequence>MSDGMTLAMDAPLPPSPPNADSPSLASSGGWSEDCHFNSDDRQSLHKRRSSVSLQLQKTDQGNQFILTATDAALLREILHEAALTEGLSSSNASSASSPFHGFFTLFWLGVAMMVIKVAANNYRAFGTPFGRTEIIDLMLSRDLLVLGITDFVMCWSTIFCWGFQRMIFGGWVQWSGWGWIIQNIWQTLYLAGFIWWTYHRDWPWTHTVFMVLHCLTMLMKQHSYASFNGYCTQPPRRGSADYTGIHATRDADHLLSLSATIDQRTTLNSAQLDTLKSLLIREIDVLSEGLRGRYAPTSQYPRNLSAGNFCEFLMLPTLVYELEYPRTESIDWGYVVEKVIATFATIFVMIVVSQYWIYPVVMRTVQMKEQGWTVQQRLREFPWVLSDLLFPFMMEYLLAFYVIWECVLNALAEITRFADRGFYADWWNSVSWDQFARDWNRPVHNFLLRHVYHSSISSFHLSKVSASLVTFLLSACVHELIMLCIFRRLRGYLLILQMMQLPLVWLSRTRVLRGRRLVGNVFFWLGIFTGPSLLCSLYLII</sequence>
<dbReference type="OrthoDB" id="10039049at2759"/>
<keyword evidence="15" id="KW-1185">Reference proteome</keyword>
<evidence type="ECO:0000256" key="8">
    <source>
        <dbReference type="ARBA" id="ARBA00023315"/>
    </source>
</evidence>
<feature type="transmembrane region" description="Helical" evidence="13">
    <location>
        <begin position="340"/>
        <end position="362"/>
    </location>
</feature>
<evidence type="ECO:0000256" key="11">
    <source>
        <dbReference type="PIRSR" id="PIRSR000439-1"/>
    </source>
</evidence>
<dbReference type="EMBL" id="KB644411">
    <property type="protein sequence ID" value="EPS29101.1"/>
    <property type="molecule type" value="Genomic_DNA"/>
</dbReference>
<feature type="transmembrane region" description="Helical" evidence="13">
    <location>
        <begin position="144"/>
        <end position="165"/>
    </location>
</feature>
<dbReference type="HOGENOM" id="CLU_018190_2_1_1"/>
<dbReference type="AlphaFoldDB" id="S7ZK87"/>
<dbReference type="GO" id="GO:0034737">
    <property type="term" value="F:ergosterol O-acyltransferase activity"/>
    <property type="evidence" value="ECO:0007669"/>
    <property type="project" value="TreeGrafter"/>
</dbReference>
<organism evidence="14 15">
    <name type="scientific">Penicillium oxalicum (strain 114-2 / CGMCC 5302)</name>
    <name type="common">Penicillium decumbens</name>
    <dbReference type="NCBI Taxonomy" id="933388"/>
    <lineage>
        <taxon>Eukaryota</taxon>
        <taxon>Fungi</taxon>
        <taxon>Dikarya</taxon>
        <taxon>Ascomycota</taxon>
        <taxon>Pezizomycotina</taxon>
        <taxon>Eurotiomycetes</taxon>
        <taxon>Eurotiomycetidae</taxon>
        <taxon>Eurotiales</taxon>
        <taxon>Aspergillaceae</taxon>
        <taxon>Penicillium</taxon>
    </lineage>
</organism>
<feature type="active site" evidence="11">
    <location>
        <position position="479"/>
    </location>
</feature>
<dbReference type="PIRSF" id="PIRSF000439">
    <property type="entry name" value="Oat_ACAT_DAG_ARE"/>
    <property type="match status" value="1"/>
</dbReference>
<evidence type="ECO:0000256" key="9">
    <source>
        <dbReference type="ARBA" id="ARBA00023568"/>
    </source>
</evidence>
<dbReference type="Proteomes" id="UP000019376">
    <property type="component" value="Unassembled WGS sequence"/>
</dbReference>
<dbReference type="InterPro" id="IPR004299">
    <property type="entry name" value="MBOAT_fam"/>
</dbReference>
<keyword evidence="3 10" id="KW-0808">Transferase</keyword>
<evidence type="ECO:0000256" key="2">
    <source>
        <dbReference type="ARBA" id="ARBA00009010"/>
    </source>
</evidence>
<evidence type="ECO:0000256" key="3">
    <source>
        <dbReference type="ARBA" id="ARBA00022679"/>
    </source>
</evidence>
<dbReference type="GO" id="GO:0008204">
    <property type="term" value="P:ergosterol metabolic process"/>
    <property type="evidence" value="ECO:0007669"/>
    <property type="project" value="TreeGrafter"/>
</dbReference>
<feature type="transmembrane region" description="Helical" evidence="13">
    <location>
        <begin position="522"/>
        <end position="541"/>
    </location>
</feature>
<feature type="transmembrane region" description="Helical" evidence="13">
    <location>
        <begin position="177"/>
        <end position="197"/>
    </location>
</feature>
<proteinExistence type="inferred from homology"/>
<evidence type="ECO:0000256" key="1">
    <source>
        <dbReference type="ARBA" id="ARBA00004477"/>
    </source>
</evidence>
<evidence type="ECO:0000256" key="12">
    <source>
        <dbReference type="SAM" id="MobiDB-lite"/>
    </source>
</evidence>
<evidence type="ECO:0000313" key="15">
    <source>
        <dbReference type="Proteomes" id="UP000019376"/>
    </source>
</evidence>
<keyword evidence="5 10" id="KW-0256">Endoplasmic reticulum</keyword>
<dbReference type="PANTHER" id="PTHR10408">
    <property type="entry name" value="STEROL O-ACYLTRANSFERASE"/>
    <property type="match status" value="1"/>
</dbReference>
<comment type="subcellular location">
    <subcellularLocation>
        <location evidence="1 10">Endoplasmic reticulum membrane</location>
        <topology evidence="1 10">Multi-pass membrane protein</topology>
    </subcellularLocation>
</comment>
<comment type="similarity">
    <text evidence="2 10">Belongs to the membrane-bound acyltransferase family. Sterol o-acyltransferase subfamily.</text>
</comment>
<dbReference type="InterPro" id="IPR014371">
    <property type="entry name" value="Oat_ACAT_DAG_ARE"/>
</dbReference>
<evidence type="ECO:0000256" key="7">
    <source>
        <dbReference type="ARBA" id="ARBA00023136"/>
    </source>
</evidence>
<protein>
    <recommendedName>
        <fullName evidence="10">O-acyltransferase</fullName>
    </recommendedName>
</protein>
<evidence type="ECO:0000256" key="13">
    <source>
        <dbReference type="SAM" id="Phobius"/>
    </source>
</evidence>
<dbReference type="eggNOG" id="KOG0380">
    <property type="taxonomic scope" value="Eukaryota"/>
</dbReference>
<dbReference type="PANTHER" id="PTHR10408:SF23">
    <property type="entry name" value="STEROL O-ACYLTRANSFERASE 1-RELATED"/>
    <property type="match status" value="1"/>
</dbReference>
<evidence type="ECO:0000256" key="10">
    <source>
        <dbReference type="PIRNR" id="PIRNR000439"/>
    </source>
</evidence>
<keyword evidence="7 10" id="KW-0472">Membrane</keyword>
<dbReference type="STRING" id="933388.S7ZK87"/>
<keyword evidence="4 13" id="KW-0812">Transmembrane</keyword>
<dbReference type="GO" id="GO:0005789">
    <property type="term" value="C:endoplasmic reticulum membrane"/>
    <property type="evidence" value="ECO:0007669"/>
    <property type="project" value="UniProtKB-SubCell"/>
</dbReference>
<feature type="compositionally biased region" description="Basic and acidic residues" evidence="12">
    <location>
        <begin position="33"/>
        <end position="42"/>
    </location>
</feature>
<evidence type="ECO:0000313" key="14">
    <source>
        <dbReference type="EMBL" id="EPS29101.1"/>
    </source>
</evidence>
<feature type="transmembrane region" description="Helical" evidence="13">
    <location>
        <begin position="100"/>
        <end position="120"/>
    </location>
</feature>
<dbReference type="PhylomeDB" id="S7ZK87"/>
<evidence type="ECO:0000256" key="4">
    <source>
        <dbReference type="ARBA" id="ARBA00022692"/>
    </source>
</evidence>
<reference evidence="14 15" key="1">
    <citation type="journal article" date="2013" name="PLoS ONE">
        <title>Genomic and secretomic analyses reveal unique features of the lignocellulolytic enzyme system of Penicillium decumbens.</title>
        <authorList>
            <person name="Liu G."/>
            <person name="Zhang L."/>
            <person name="Wei X."/>
            <person name="Zou G."/>
            <person name="Qin Y."/>
            <person name="Ma L."/>
            <person name="Li J."/>
            <person name="Zheng H."/>
            <person name="Wang S."/>
            <person name="Wang C."/>
            <person name="Xun L."/>
            <person name="Zhao G.-P."/>
            <person name="Zhou Z."/>
            <person name="Qu Y."/>
        </authorList>
    </citation>
    <scope>NUCLEOTIDE SEQUENCE [LARGE SCALE GENOMIC DNA]</scope>
    <source>
        <strain evidence="15">114-2 / CGMCC 5302</strain>
    </source>
</reference>
<name>S7ZK87_PENO1</name>
<keyword evidence="8 10" id="KW-0012">Acyltransferase</keyword>
<feature type="region of interest" description="Disordered" evidence="12">
    <location>
        <begin position="1"/>
        <end position="42"/>
    </location>
</feature>
<gene>
    <name evidence="14" type="ORF">PDE_04050</name>
</gene>
<comment type="function">
    <text evidence="9">Sterol O-acyltransferase that catalyzes the formation of stery esters.</text>
</comment>